<evidence type="ECO:0000259" key="14">
    <source>
        <dbReference type="PROSITE" id="PS51217"/>
    </source>
</evidence>
<dbReference type="OrthoDB" id="9810135at2"/>
<feature type="domain" description="UvrD-like helicase ATP-binding" evidence="13">
    <location>
        <begin position="3"/>
        <end position="288"/>
    </location>
</feature>
<feature type="domain" description="UvrD-like helicase C-terminal" evidence="14">
    <location>
        <begin position="283"/>
        <end position="553"/>
    </location>
</feature>
<gene>
    <name evidence="15" type="ORF">GO495_05410</name>
</gene>
<evidence type="ECO:0000256" key="1">
    <source>
        <dbReference type="ARBA" id="ARBA00009922"/>
    </source>
</evidence>
<dbReference type="SUPFAM" id="SSF52540">
    <property type="entry name" value="P-loop containing nucleoside triphosphate hydrolases"/>
    <property type="match status" value="1"/>
</dbReference>
<dbReference type="InterPro" id="IPR014017">
    <property type="entry name" value="DNA_helicase_UvrD-like_C"/>
</dbReference>
<keyword evidence="5 12" id="KW-0067">ATP-binding</keyword>
<dbReference type="PANTHER" id="PTHR11070:SF2">
    <property type="entry name" value="ATP-DEPENDENT DNA HELICASE SRS2"/>
    <property type="match status" value="1"/>
</dbReference>
<dbReference type="Gene3D" id="1.10.10.160">
    <property type="match status" value="1"/>
</dbReference>
<evidence type="ECO:0000256" key="12">
    <source>
        <dbReference type="PROSITE-ProRule" id="PRU00560"/>
    </source>
</evidence>
<evidence type="ECO:0000256" key="9">
    <source>
        <dbReference type="ARBA" id="ARBA00034808"/>
    </source>
</evidence>
<evidence type="ECO:0000256" key="8">
    <source>
        <dbReference type="ARBA" id="ARBA00034617"/>
    </source>
</evidence>
<dbReference type="PROSITE" id="PS51198">
    <property type="entry name" value="UVRD_HELICASE_ATP_BIND"/>
    <property type="match status" value="1"/>
</dbReference>
<evidence type="ECO:0000256" key="10">
    <source>
        <dbReference type="ARBA" id="ARBA00034923"/>
    </source>
</evidence>
<sequence>MEIRLSYKQRLIVESKDGPMLVLASAGSGKTRVLTERVRYLLSSQPGTFKVLALTFTNKAADEMQTRLKDVQSIKDRAFIGTIHKFCLELIRSKGTAIGIDKMPHIFERENDRREILLEVFENNLSLKKYVTGASDKDRQKFIFDVLNYISQQKKNLCGLVQTNEATDEETMLLFNEYNAVLSSQNAIDFDDVICLAYKILVERPAVADLYRKMFRYVCIDEAQDLNFAQYELIKALCGKQHNNILMVGDPNQAIYGFNGSSKTFMTENFVIDFNAQIIQLAENFRSSISVLTAAQKLIPNSVDISDAVINGEFSISECQNEQSEAEFIANKIKFFLDSKKHNDIEGDITAERIAVLGRNKYVFKSLEKELGKERIPFVYKKTNDLSEPVSDLLKMYDLGIRILVNSLDKLHFIQLCKLLELEKIPLLDTNVGIDKLYKLSDFIISPDIKNEYTILFESWKVVNSSINNFIKGLELIEAYVNTSPHYSNDLIKKGFVIQDIEELKALWKVYSLQTTAENKTLSNFRNQIALGISLNNNKNTGVTLGTVHSVKGLEFDIVFLMGMNEGTFPDYRAVKEGGASLNEEKNNAFVALTRSKRLLYVTYPKQKFMPWDKETPVNQAPSRFLRNLS</sequence>
<dbReference type="Gene3D" id="3.40.50.300">
    <property type="entry name" value="P-loop containing nucleotide triphosphate hydrolases"/>
    <property type="match status" value="2"/>
</dbReference>
<dbReference type="GO" id="GO:0005524">
    <property type="term" value="F:ATP binding"/>
    <property type="evidence" value="ECO:0007669"/>
    <property type="project" value="UniProtKB-UniRule"/>
</dbReference>
<evidence type="ECO:0000256" key="4">
    <source>
        <dbReference type="ARBA" id="ARBA00022806"/>
    </source>
</evidence>
<dbReference type="GO" id="GO:0016787">
    <property type="term" value="F:hydrolase activity"/>
    <property type="evidence" value="ECO:0007669"/>
    <property type="project" value="UniProtKB-UniRule"/>
</dbReference>
<dbReference type="InterPro" id="IPR013986">
    <property type="entry name" value="DExx_box_DNA_helicase_dom_sf"/>
</dbReference>
<evidence type="ECO:0000256" key="11">
    <source>
        <dbReference type="ARBA" id="ARBA00048988"/>
    </source>
</evidence>
<evidence type="ECO:0000256" key="6">
    <source>
        <dbReference type="ARBA" id="ARBA00023125"/>
    </source>
</evidence>
<dbReference type="GO" id="GO:0043138">
    <property type="term" value="F:3'-5' DNA helicase activity"/>
    <property type="evidence" value="ECO:0007669"/>
    <property type="project" value="UniProtKB-EC"/>
</dbReference>
<keyword evidence="2 12" id="KW-0547">Nucleotide-binding</keyword>
<comment type="catalytic activity">
    <reaction evidence="8">
        <text>Couples ATP hydrolysis with the unwinding of duplex DNA by translocating in the 3'-5' direction.</text>
        <dbReference type="EC" id="5.6.2.4"/>
    </reaction>
</comment>
<dbReference type="RefSeq" id="WP_157298648.1">
    <property type="nucleotide sequence ID" value="NZ_BAAAZB010000005.1"/>
</dbReference>
<evidence type="ECO:0000256" key="2">
    <source>
        <dbReference type="ARBA" id="ARBA00022741"/>
    </source>
</evidence>
<comment type="caution">
    <text evidence="15">The sequence shown here is derived from an EMBL/GenBank/DDBJ whole genome shotgun (WGS) entry which is preliminary data.</text>
</comment>
<protein>
    <recommendedName>
        <fullName evidence="9">DNA 3'-5' helicase</fullName>
        <ecNumber evidence="9">5.6.2.4</ecNumber>
    </recommendedName>
    <alternativeName>
        <fullName evidence="10">DNA 3'-5' helicase II</fullName>
    </alternativeName>
</protein>
<evidence type="ECO:0000313" key="15">
    <source>
        <dbReference type="EMBL" id="MVT40010.1"/>
    </source>
</evidence>
<evidence type="ECO:0000313" key="16">
    <source>
        <dbReference type="Proteomes" id="UP000468388"/>
    </source>
</evidence>
<dbReference type="GO" id="GO:0000725">
    <property type="term" value="P:recombinational repair"/>
    <property type="evidence" value="ECO:0007669"/>
    <property type="project" value="TreeGrafter"/>
</dbReference>
<dbReference type="AlphaFoldDB" id="A0A6N8J4B9"/>
<evidence type="ECO:0000256" key="5">
    <source>
        <dbReference type="ARBA" id="ARBA00022840"/>
    </source>
</evidence>
<dbReference type="PROSITE" id="PS51217">
    <property type="entry name" value="UVRD_HELICASE_CTER"/>
    <property type="match status" value="1"/>
</dbReference>
<dbReference type="CDD" id="cd17932">
    <property type="entry name" value="DEXQc_UvrD"/>
    <property type="match status" value="1"/>
</dbReference>
<dbReference type="GO" id="GO:0003677">
    <property type="term" value="F:DNA binding"/>
    <property type="evidence" value="ECO:0007669"/>
    <property type="project" value="UniProtKB-KW"/>
</dbReference>
<dbReference type="InterPro" id="IPR027417">
    <property type="entry name" value="P-loop_NTPase"/>
</dbReference>
<dbReference type="Pfam" id="PF13361">
    <property type="entry name" value="UvrD_C"/>
    <property type="match status" value="1"/>
</dbReference>
<dbReference type="PANTHER" id="PTHR11070">
    <property type="entry name" value="UVRD / RECB / PCRA DNA HELICASE FAMILY MEMBER"/>
    <property type="match status" value="1"/>
</dbReference>
<dbReference type="InterPro" id="IPR014016">
    <property type="entry name" value="UvrD-like_ATP-bd"/>
</dbReference>
<evidence type="ECO:0000256" key="7">
    <source>
        <dbReference type="ARBA" id="ARBA00023235"/>
    </source>
</evidence>
<keyword evidence="16" id="KW-1185">Reference proteome</keyword>
<organism evidence="15 16">
    <name type="scientific">Chitinophaga oryziterrae</name>
    <dbReference type="NCBI Taxonomy" id="1031224"/>
    <lineage>
        <taxon>Bacteria</taxon>
        <taxon>Pseudomonadati</taxon>
        <taxon>Bacteroidota</taxon>
        <taxon>Chitinophagia</taxon>
        <taxon>Chitinophagales</taxon>
        <taxon>Chitinophagaceae</taxon>
        <taxon>Chitinophaga</taxon>
    </lineage>
</organism>
<accession>A0A6N8J4B9</accession>
<dbReference type="Gene3D" id="1.10.486.10">
    <property type="entry name" value="PCRA, domain 4"/>
    <property type="match status" value="1"/>
</dbReference>
<dbReference type="EMBL" id="WRXO01000001">
    <property type="protein sequence ID" value="MVT40010.1"/>
    <property type="molecule type" value="Genomic_DNA"/>
</dbReference>
<reference evidence="15 16" key="1">
    <citation type="submission" date="2019-12" db="EMBL/GenBank/DDBJ databases">
        <title>The draft genomic sequence of strain Chitinophaga oryziterrae JCM 16595.</title>
        <authorList>
            <person name="Zhang X."/>
        </authorList>
    </citation>
    <scope>NUCLEOTIDE SEQUENCE [LARGE SCALE GENOMIC DNA]</scope>
    <source>
        <strain evidence="15 16">JCM 16595</strain>
    </source>
</reference>
<feature type="binding site" evidence="12">
    <location>
        <begin position="24"/>
        <end position="31"/>
    </location>
    <ligand>
        <name>ATP</name>
        <dbReference type="ChEBI" id="CHEBI:30616"/>
    </ligand>
</feature>
<evidence type="ECO:0000256" key="3">
    <source>
        <dbReference type="ARBA" id="ARBA00022801"/>
    </source>
</evidence>
<evidence type="ECO:0000259" key="13">
    <source>
        <dbReference type="PROSITE" id="PS51198"/>
    </source>
</evidence>
<keyword evidence="7" id="KW-0413">Isomerase</keyword>
<dbReference type="Proteomes" id="UP000468388">
    <property type="component" value="Unassembled WGS sequence"/>
</dbReference>
<comment type="catalytic activity">
    <reaction evidence="11">
        <text>ATP + H2O = ADP + phosphate + H(+)</text>
        <dbReference type="Rhea" id="RHEA:13065"/>
        <dbReference type="ChEBI" id="CHEBI:15377"/>
        <dbReference type="ChEBI" id="CHEBI:15378"/>
        <dbReference type="ChEBI" id="CHEBI:30616"/>
        <dbReference type="ChEBI" id="CHEBI:43474"/>
        <dbReference type="ChEBI" id="CHEBI:456216"/>
        <dbReference type="EC" id="5.6.2.4"/>
    </reaction>
</comment>
<dbReference type="Pfam" id="PF00580">
    <property type="entry name" value="UvrD-helicase"/>
    <property type="match status" value="1"/>
</dbReference>
<dbReference type="EC" id="5.6.2.4" evidence="9"/>
<keyword evidence="4 12" id="KW-0347">Helicase</keyword>
<comment type="similarity">
    <text evidence="1">Belongs to the helicase family. UvrD subfamily.</text>
</comment>
<keyword evidence="6" id="KW-0238">DNA-binding</keyword>
<proteinExistence type="inferred from homology"/>
<dbReference type="InterPro" id="IPR000212">
    <property type="entry name" value="DNA_helicase_UvrD/REP"/>
</dbReference>
<keyword evidence="3 12" id="KW-0378">Hydrolase</keyword>
<name>A0A6N8J4B9_9BACT</name>